<feature type="domain" description="Formamidopyrimidine-DNA glycosylase catalytic" evidence="17">
    <location>
        <begin position="2"/>
        <end position="127"/>
    </location>
</feature>
<evidence type="ECO:0000256" key="3">
    <source>
        <dbReference type="ARBA" id="ARBA00011245"/>
    </source>
</evidence>
<dbReference type="EC" id="3.2.2.23" evidence="15"/>
<keyword evidence="8 15" id="KW-0862">Zinc</keyword>
<keyword evidence="4 15" id="KW-0479">Metal-binding</keyword>
<evidence type="ECO:0000256" key="2">
    <source>
        <dbReference type="ARBA" id="ARBA00009409"/>
    </source>
</evidence>
<reference evidence="18" key="1">
    <citation type="submission" date="2019-02" db="EMBL/GenBank/DDBJ databases">
        <title>A novel Candidatus Liberibacter species associated with the New Zealand native fuchsia psyllid, Ctenarytaina fuchsiae.</title>
        <authorList>
            <person name="Thompson S.M."/>
            <person name="Jorgensen N."/>
            <person name="David C."/>
            <person name="Bulman S.R."/>
            <person name="Smith G.R."/>
        </authorList>
    </citation>
    <scope>NUCLEOTIDE SEQUENCE</scope>
    <source>
        <strain evidence="18">Oxford</strain>
    </source>
</reference>
<evidence type="ECO:0000256" key="8">
    <source>
        <dbReference type="ARBA" id="ARBA00022833"/>
    </source>
</evidence>
<name>A0A937AF33_9HYPH</name>
<dbReference type="GO" id="GO:0034039">
    <property type="term" value="F:8-oxo-7,8-dihydroguanine DNA N-glycosylase activity"/>
    <property type="evidence" value="ECO:0007669"/>
    <property type="project" value="TreeGrafter"/>
</dbReference>
<evidence type="ECO:0000313" key="19">
    <source>
        <dbReference type="Proteomes" id="UP000736856"/>
    </source>
</evidence>
<comment type="function">
    <text evidence="15">Involved in base excision repair of DNA damaged by oxidation or by mutagenic agents. Acts as DNA glycosylase that recognizes and removes damaged bases. Has a preference for oxidized purines, such as 7,8-dihydro-8-oxoguanine (8-oxoG). Has AP (apurinic/apyrimidinic) lyase activity and introduces nicks in the DNA strand. Cleaves the DNA backbone by beta-delta elimination to generate a single-strand break at the site of the removed base with both 3'- and 5'-phosphates.</text>
</comment>
<feature type="active site" description="Proton donor" evidence="15">
    <location>
        <position position="3"/>
    </location>
</feature>
<dbReference type="InterPro" id="IPR015887">
    <property type="entry name" value="DNA_glyclase_Znf_dom_DNA_BS"/>
</dbReference>
<protein>
    <recommendedName>
        <fullName evidence="15">Formamidopyrimidine-DNA glycosylase</fullName>
        <shortName evidence="15">Fapy-DNA glycosylase</shortName>
        <ecNumber evidence="15">3.2.2.23</ecNumber>
    </recommendedName>
    <alternativeName>
        <fullName evidence="15">DNA-(apurinic or apyrimidinic site) lyase MutM</fullName>
        <shortName evidence="15">AP lyase MutM</shortName>
        <ecNumber evidence="15">4.2.99.18</ecNumber>
    </alternativeName>
</protein>
<comment type="catalytic activity">
    <reaction evidence="1 15">
        <text>Hydrolysis of DNA containing ring-opened 7-methylguanine residues, releasing 2,6-diamino-4-hydroxy-5-(N-methyl)formamidopyrimidine.</text>
        <dbReference type="EC" id="3.2.2.23"/>
    </reaction>
</comment>
<dbReference type="GO" id="GO:0003684">
    <property type="term" value="F:damaged DNA binding"/>
    <property type="evidence" value="ECO:0007669"/>
    <property type="project" value="InterPro"/>
</dbReference>
<dbReference type="SUPFAM" id="SSF81624">
    <property type="entry name" value="N-terminal domain of MutM-like DNA repair proteins"/>
    <property type="match status" value="1"/>
</dbReference>
<evidence type="ECO:0000256" key="13">
    <source>
        <dbReference type="ARBA" id="ARBA00023295"/>
    </source>
</evidence>
<dbReference type="Pfam" id="PF06831">
    <property type="entry name" value="H2TH"/>
    <property type="match status" value="1"/>
</dbReference>
<evidence type="ECO:0000256" key="7">
    <source>
        <dbReference type="ARBA" id="ARBA00022801"/>
    </source>
</evidence>
<dbReference type="EC" id="4.2.99.18" evidence="15"/>
<evidence type="ECO:0000256" key="5">
    <source>
        <dbReference type="ARBA" id="ARBA00022763"/>
    </source>
</evidence>
<dbReference type="Pfam" id="PF06827">
    <property type="entry name" value="zf-FPG_IleRS"/>
    <property type="match status" value="1"/>
</dbReference>
<evidence type="ECO:0000256" key="12">
    <source>
        <dbReference type="ARBA" id="ARBA00023268"/>
    </source>
</evidence>
<dbReference type="SMART" id="SM01232">
    <property type="entry name" value="H2TH"/>
    <property type="match status" value="1"/>
</dbReference>
<dbReference type="PROSITE" id="PS51066">
    <property type="entry name" value="ZF_FPG_2"/>
    <property type="match status" value="1"/>
</dbReference>
<dbReference type="GO" id="GO:0008270">
    <property type="term" value="F:zinc ion binding"/>
    <property type="evidence" value="ECO:0007669"/>
    <property type="project" value="UniProtKB-UniRule"/>
</dbReference>
<dbReference type="GO" id="GO:0140078">
    <property type="term" value="F:class I DNA-(apurinic or apyrimidinic site) endonuclease activity"/>
    <property type="evidence" value="ECO:0007669"/>
    <property type="project" value="UniProtKB-EC"/>
</dbReference>
<dbReference type="Gene3D" id="1.10.8.50">
    <property type="match status" value="1"/>
</dbReference>
<evidence type="ECO:0000256" key="4">
    <source>
        <dbReference type="ARBA" id="ARBA00022723"/>
    </source>
</evidence>
<evidence type="ECO:0000313" key="18">
    <source>
        <dbReference type="EMBL" id="MBL0848918.1"/>
    </source>
</evidence>
<feature type="binding site" evidence="15">
    <location>
        <position position="124"/>
    </location>
    <ligand>
        <name>DNA</name>
        <dbReference type="ChEBI" id="CHEBI:16991"/>
    </ligand>
</feature>
<keyword evidence="5 15" id="KW-0227">DNA damage</keyword>
<dbReference type="PROSITE" id="PS51068">
    <property type="entry name" value="FPG_CAT"/>
    <property type="match status" value="1"/>
</dbReference>
<gene>
    <name evidence="15 18" type="primary">mutM</name>
    <name evidence="15" type="synonym">fpg</name>
    <name evidence="18" type="ORF">EU981_02305</name>
</gene>
<accession>A0A937AF33</accession>
<keyword evidence="6 15" id="KW-0863">Zinc-finger</keyword>
<evidence type="ECO:0000256" key="15">
    <source>
        <dbReference type="HAMAP-Rule" id="MF_00103"/>
    </source>
</evidence>
<comment type="subunit">
    <text evidence="3 15">Monomer.</text>
</comment>
<proteinExistence type="inferred from homology"/>
<feature type="domain" description="FPG-type" evidence="16">
    <location>
        <begin position="258"/>
        <end position="293"/>
    </location>
</feature>
<dbReference type="Proteomes" id="UP000736856">
    <property type="component" value="Unassembled WGS sequence"/>
</dbReference>
<sequence length="293" mass="33678">MPELPEVEIIRRNLIPVMKNMRLSEIRLNRRNLRFYFPDNFTSAVRGRKILNVSRRAKYLIFELERDLSIITHLGMSGSFLLENDRTMIPSIQRIKNPRHDHVIIFLENDSKTQQYCIIYNDPRRFGFMDLFTTSLIEQYPPFIQLGPEPTDSTFNTTYLTHQFYKRTGNLKGALLDQKLVAGLGNIYACEALWRARLSPIRKTKSLVQESSIENIKLSHLIQAIRNVLADAINAGGSSLRDYVHINGSTGGFQHSFAVYGRTGESCPSYCGQTIRHIVQSGRSTFYCAYCQE</sequence>
<organism evidence="18 19">
    <name type="scientific">Candidatus Liberibacter ctenarytainae</name>
    <dbReference type="NCBI Taxonomy" id="2020335"/>
    <lineage>
        <taxon>Bacteria</taxon>
        <taxon>Pseudomonadati</taxon>
        <taxon>Pseudomonadota</taxon>
        <taxon>Alphaproteobacteria</taxon>
        <taxon>Hyphomicrobiales</taxon>
        <taxon>Rhizobiaceae</taxon>
        <taxon>Liberibacter</taxon>
    </lineage>
</organism>
<keyword evidence="9 15" id="KW-0238">DNA-binding</keyword>
<dbReference type="NCBIfam" id="TIGR00577">
    <property type="entry name" value="fpg"/>
    <property type="match status" value="1"/>
</dbReference>
<evidence type="ECO:0000259" key="16">
    <source>
        <dbReference type="PROSITE" id="PS51066"/>
    </source>
</evidence>
<comment type="similarity">
    <text evidence="2 15">Belongs to the FPG family.</text>
</comment>
<feature type="binding site" evidence="15">
    <location>
        <position position="100"/>
    </location>
    <ligand>
        <name>DNA</name>
        <dbReference type="ChEBI" id="CHEBI:16991"/>
    </ligand>
</feature>
<keyword evidence="10 15" id="KW-0234">DNA repair</keyword>
<dbReference type="PANTHER" id="PTHR22993">
    <property type="entry name" value="FORMAMIDOPYRIMIDINE-DNA GLYCOSYLASE"/>
    <property type="match status" value="1"/>
</dbReference>
<evidence type="ECO:0000256" key="14">
    <source>
        <dbReference type="ARBA" id="ARBA00044632"/>
    </source>
</evidence>
<evidence type="ECO:0000256" key="1">
    <source>
        <dbReference type="ARBA" id="ARBA00001668"/>
    </source>
</evidence>
<evidence type="ECO:0000256" key="10">
    <source>
        <dbReference type="ARBA" id="ARBA00023204"/>
    </source>
</evidence>
<keyword evidence="11 15" id="KW-0456">Lyase</keyword>
<dbReference type="InterPro" id="IPR020629">
    <property type="entry name" value="FPG_Glyclase"/>
</dbReference>
<dbReference type="Gene3D" id="3.20.190.10">
    <property type="entry name" value="MutM-like, N-terminal"/>
    <property type="match status" value="1"/>
</dbReference>
<dbReference type="HAMAP" id="MF_00103">
    <property type="entry name" value="Fapy_DNA_glycosyl"/>
    <property type="match status" value="1"/>
</dbReference>
<dbReference type="PROSITE" id="PS01242">
    <property type="entry name" value="ZF_FPG_1"/>
    <property type="match status" value="1"/>
</dbReference>
<dbReference type="EMBL" id="SEOL01000003">
    <property type="protein sequence ID" value="MBL0848918.1"/>
    <property type="molecule type" value="Genomic_DNA"/>
</dbReference>
<evidence type="ECO:0000259" key="17">
    <source>
        <dbReference type="PROSITE" id="PS51068"/>
    </source>
</evidence>
<dbReference type="AlphaFoldDB" id="A0A937AF33"/>
<dbReference type="SUPFAM" id="SSF57716">
    <property type="entry name" value="Glucocorticoid receptor-like (DNA-binding domain)"/>
    <property type="match status" value="1"/>
</dbReference>
<dbReference type="SMART" id="SM00898">
    <property type="entry name" value="Fapy_DNA_glyco"/>
    <property type="match status" value="1"/>
</dbReference>
<dbReference type="NCBIfam" id="NF002211">
    <property type="entry name" value="PRK01103.1"/>
    <property type="match status" value="1"/>
</dbReference>
<feature type="active site" description="Schiff-base intermediate with DNA" evidence="15">
    <location>
        <position position="2"/>
    </location>
</feature>
<evidence type="ECO:0000256" key="6">
    <source>
        <dbReference type="ARBA" id="ARBA00022771"/>
    </source>
</evidence>
<comment type="cofactor">
    <cofactor evidence="15">
        <name>Zn(2+)</name>
        <dbReference type="ChEBI" id="CHEBI:29105"/>
    </cofactor>
    <text evidence="15">Binds 1 zinc ion per subunit.</text>
</comment>
<dbReference type="InterPro" id="IPR035937">
    <property type="entry name" value="FPG_N"/>
</dbReference>
<keyword evidence="13 15" id="KW-0326">Glycosidase</keyword>
<keyword evidence="12 15" id="KW-0511">Multifunctional enzyme</keyword>
<dbReference type="GO" id="GO:0006284">
    <property type="term" value="P:base-excision repair"/>
    <property type="evidence" value="ECO:0007669"/>
    <property type="project" value="InterPro"/>
</dbReference>
<feature type="binding site" evidence="15">
    <location>
        <position position="167"/>
    </location>
    <ligand>
        <name>DNA</name>
        <dbReference type="ChEBI" id="CHEBI:16991"/>
    </ligand>
</feature>
<dbReference type="SUPFAM" id="SSF46946">
    <property type="entry name" value="S13-like H2TH domain"/>
    <property type="match status" value="1"/>
</dbReference>
<dbReference type="InterPro" id="IPR012319">
    <property type="entry name" value="FPG_cat"/>
</dbReference>
<dbReference type="CDD" id="cd08966">
    <property type="entry name" value="EcFpg-like_N"/>
    <property type="match status" value="1"/>
</dbReference>
<evidence type="ECO:0000256" key="11">
    <source>
        <dbReference type="ARBA" id="ARBA00023239"/>
    </source>
</evidence>
<dbReference type="PANTHER" id="PTHR22993:SF9">
    <property type="entry name" value="FORMAMIDOPYRIMIDINE-DNA GLYCOSYLASE"/>
    <property type="match status" value="1"/>
</dbReference>
<dbReference type="InterPro" id="IPR010979">
    <property type="entry name" value="Ribosomal_uS13-like_H2TH"/>
</dbReference>
<dbReference type="FunFam" id="1.10.8.50:FF:000003">
    <property type="entry name" value="Formamidopyrimidine-DNA glycosylase"/>
    <property type="match status" value="1"/>
</dbReference>
<keyword evidence="7 15" id="KW-0378">Hydrolase</keyword>
<dbReference type="Pfam" id="PF01149">
    <property type="entry name" value="Fapy_DNA_glyco"/>
    <property type="match status" value="1"/>
</dbReference>
<feature type="active site" description="Proton donor; for beta-elimination activity" evidence="15">
    <location>
        <position position="58"/>
    </location>
</feature>
<comment type="caution">
    <text evidence="18">The sequence shown here is derived from an EMBL/GenBank/DDBJ whole genome shotgun (WGS) entry which is preliminary data.</text>
</comment>
<comment type="catalytic activity">
    <reaction evidence="14 15">
        <text>2'-deoxyribonucleotide-(2'-deoxyribose 5'-phosphate)-2'-deoxyribonucleotide-DNA = a 3'-end 2'-deoxyribonucleotide-(2,3-dehydro-2,3-deoxyribose 5'-phosphate)-DNA + a 5'-end 5'-phospho-2'-deoxyribonucleoside-DNA + H(+)</text>
        <dbReference type="Rhea" id="RHEA:66592"/>
        <dbReference type="Rhea" id="RHEA-COMP:13180"/>
        <dbReference type="Rhea" id="RHEA-COMP:16897"/>
        <dbReference type="Rhea" id="RHEA-COMP:17067"/>
        <dbReference type="ChEBI" id="CHEBI:15378"/>
        <dbReference type="ChEBI" id="CHEBI:136412"/>
        <dbReference type="ChEBI" id="CHEBI:157695"/>
        <dbReference type="ChEBI" id="CHEBI:167181"/>
        <dbReference type="EC" id="4.2.99.18"/>
    </reaction>
</comment>
<dbReference type="InterPro" id="IPR010663">
    <property type="entry name" value="Znf_FPG/IleRS"/>
</dbReference>
<dbReference type="InterPro" id="IPR000214">
    <property type="entry name" value="Znf_DNA_glyclase/AP_lyase"/>
</dbReference>
<dbReference type="InterPro" id="IPR015886">
    <property type="entry name" value="H2TH_FPG"/>
</dbReference>
<evidence type="ECO:0000256" key="9">
    <source>
        <dbReference type="ARBA" id="ARBA00023125"/>
    </source>
</evidence>
<feature type="active site" description="Proton donor; for delta-elimination activity" evidence="15">
    <location>
        <position position="283"/>
    </location>
</feature>